<dbReference type="GO" id="GO:0005524">
    <property type="term" value="F:ATP binding"/>
    <property type="evidence" value="ECO:0007669"/>
    <property type="project" value="UniProtKB-KW"/>
</dbReference>
<dbReference type="GO" id="GO:0016887">
    <property type="term" value="F:ATP hydrolysis activity"/>
    <property type="evidence" value="ECO:0007669"/>
    <property type="project" value="InterPro"/>
</dbReference>
<dbReference type="PANTHER" id="PTHR42798:SF7">
    <property type="entry name" value="ALPHA-D-RIBOSE 1-METHYLPHOSPHONATE 5-TRIPHOSPHATE SYNTHASE SUBUNIT PHNL"/>
    <property type="match status" value="1"/>
</dbReference>
<dbReference type="SUPFAM" id="SSF52540">
    <property type="entry name" value="P-loop containing nucleoside triphosphate hydrolases"/>
    <property type="match status" value="1"/>
</dbReference>
<dbReference type="Proteomes" id="UP000824024">
    <property type="component" value="Unassembled WGS sequence"/>
</dbReference>
<dbReference type="AlphaFoldDB" id="A0A9D2D347"/>
<reference evidence="3" key="1">
    <citation type="journal article" date="2021" name="PeerJ">
        <title>Extensive microbial diversity within the chicken gut microbiome revealed by metagenomics and culture.</title>
        <authorList>
            <person name="Gilroy R."/>
            <person name="Ravi A."/>
            <person name="Getino M."/>
            <person name="Pursley I."/>
            <person name="Horton D.L."/>
            <person name="Alikhan N.F."/>
            <person name="Baker D."/>
            <person name="Gharbi K."/>
            <person name="Hall N."/>
            <person name="Watson M."/>
            <person name="Adriaenssens E.M."/>
            <person name="Foster-Nyarko E."/>
            <person name="Jarju S."/>
            <person name="Secka A."/>
            <person name="Antonio M."/>
            <person name="Oren A."/>
            <person name="Chaudhuri R.R."/>
            <person name="La Ragione R."/>
            <person name="Hildebrand F."/>
            <person name="Pallen M.J."/>
        </authorList>
    </citation>
    <scope>NUCLEOTIDE SEQUENCE</scope>
    <source>
        <strain evidence="3">CHK192-9172</strain>
    </source>
</reference>
<gene>
    <name evidence="3" type="ORF">IAA08_07420</name>
</gene>
<dbReference type="PANTHER" id="PTHR42798">
    <property type="entry name" value="LIPOPROTEIN-RELEASING SYSTEM ATP-BINDING PROTEIN LOLD"/>
    <property type="match status" value="1"/>
</dbReference>
<keyword evidence="3" id="KW-0067">ATP-binding</keyword>
<dbReference type="EMBL" id="DXCH01000207">
    <property type="protein sequence ID" value="HIZ07747.1"/>
    <property type="molecule type" value="Genomic_DNA"/>
</dbReference>
<feature type="non-terminal residue" evidence="3">
    <location>
        <position position="129"/>
    </location>
</feature>
<dbReference type="InterPro" id="IPR027417">
    <property type="entry name" value="P-loop_NTPase"/>
</dbReference>
<feature type="domain" description="ABC transporter" evidence="2">
    <location>
        <begin position="26"/>
        <end position="117"/>
    </location>
</feature>
<comment type="caution">
    <text evidence="3">The sequence shown here is derived from an EMBL/GenBank/DDBJ whole genome shotgun (WGS) entry which is preliminary data.</text>
</comment>
<sequence length="129" mass="14459">MDVIIKVSGLKKYYKKGKKLIKAIGGVDLEIERGKFAVVEGTDGAGKTTLLKILSGLETPTEGTVRIGNTDPGKLNEEEAAVFRRRYLGFIFQDCNLIPVLSVWENIVFPLALDRRVWDEAYTMEVIRL</sequence>
<proteinExistence type="inferred from homology"/>
<protein>
    <submittedName>
        <fullName evidence="3">ATP-binding cassette domain-containing protein</fullName>
    </submittedName>
</protein>
<evidence type="ECO:0000313" key="4">
    <source>
        <dbReference type="Proteomes" id="UP000824024"/>
    </source>
</evidence>
<dbReference type="Gene3D" id="3.40.50.300">
    <property type="entry name" value="P-loop containing nucleotide triphosphate hydrolases"/>
    <property type="match status" value="1"/>
</dbReference>
<accession>A0A9D2D347</accession>
<organism evidence="3 4">
    <name type="scientific">Candidatus Eubacterium avistercoris</name>
    <dbReference type="NCBI Taxonomy" id="2838567"/>
    <lineage>
        <taxon>Bacteria</taxon>
        <taxon>Bacillati</taxon>
        <taxon>Bacillota</taxon>
        <taxon>Clostridia</taxon>
        <taxon>Eubacteriales</taxon>
        <taxon>Eubacteriaceae</taxon>
        <taxon>Eubacterium</taxon>
    </lineage>
</organism>
<evidence type="ECO:0000256" key="1">
    <source>
        <dbReference type="ARBA" id="ARBA00005417"/>
    </source>
</evidence>
<keyword evidence="3" id="KW-0547">Nucleotide-binding</keyword>
<comment type="similarity">
    <text evidence="1">Belongs to the ABC transporter superfamily.</text>
</comment>
<reference evidence="3" key="2">
    <citation type="submission" date="2021-04" db="EMBL/GenBank/DDBJ databases">
        <authorList>
            <person name="Gilroy R."/>
        </authorList>
    </citation>
    <scope>NUCLEOTIDE SEQUENCE</scope>
    <source>
        <strain evidence="3">CHK192-9172</strain>
    </source>
</reference>
<dbReference type="InterPro" id="IPR003439">
    <property type="entry name" value="ABC_transporter-like_ATP-bd"/>
</dbReference>
<dbReference type="Pfam" id="PF00005">
    <property type="entry name" value="ABC_tran"/>
    <property type="match status" value="1"/>
</dbReference>
<evidence type="ECO:0000259" key="2">
    <source>
        <dbReference type="Pfam" id="PF00005"/>
    </source>
</evidence>
<name>A0A9D2D347_9FIRM</name>
<evidence type="ECO:0000313" key="3">
    <source>
        <dbReference type="EMBL" id="HIZ07747.1"/>
    </source>
</evidence>